<dbReference type="InParanoid" id="S8DVB5"/>
<protein>
    <submittedName>
        <fullName evidence="2">Uncharacterized protein</fullName>
    </submittedName>
</protein>
<dbReference type="AlphaFoldDB" id="S8DVB5"/>
<dbReference type="OrthoDB" id="2810303at2759"/>
<sequence>MSNFVSYTQQGPRKPRGTTAEDLVNSIRDSSWRIRPSEPQYVAAPVPSRGRASYADIIDNEWELWRGGVRLVNTKQKVVQRECPNEDSPYATWPPPSSLIQDANALKNKEVTSASALELGLYLSGVGDEQSAVVDGCAVECAVESMQCDCHNCATVKWLQDEAEKAEIESLLDELLDIQRQRRAQEKGEKLLANMQSLPFLKPQSFDGVEPNLCEGMTATTENFWAGICDAQYDATESLATSSSRPPSLSTSSTMSTSAMPPSAEYISAAGASLLNDNQGRVNTGAYCAAPGLPYIDSNPPPTSHPTSSLPKILARGFSISEAIPKESSGKVSRGNRVGRRAKACGRQLMGQARGAPVCEG</sequence>
<dbReference type="EMBL" id="KE504213">
    <property type="protein sequence ID" value="EPS95158.1"/>
    <property type="molecule type" value="Genomic_DNA"/>
</dbReference>
<feature type="region of interest" description="Disordered" evidence="1">
    <location>
        <begin position="324"/>
        <end position="361"/>
    </location>
</feature>
<feature type="region of interest" description="Disordered" evidence="1">
    <location>
        <begin position="239"/>
        <end position="259"/>
    </location>
</feature>
<proteinExistence type="predicted"/>
<evidence type="ECO:0000313" key="2">
    <source>
        <dbReference type="EMBL" id="EPS95158.1"/>
    </source>
</evidence>
<keyword evidence="3" id="KW-1185">Reference proteome</keyword>
<evidence type="ECO:0000313" key="3">
    <source>
        <dbReference type="Proteomes" id="UP000015241"/>
    </source>
</evidence>
<dbReference type="Proteomes" id="UP000015241">
    <property type="component" value="Unassembled WGS sequence"/>
</dbReference>
<feature type="region of interest" description="Disordered" evidence="1">
    <location>
        <begin position="1"/>
        <end position="20"/>
    </location>
</feature>
<feature type="compositionally biased region" description="Polar residues" evidence="1">
    <location>
        <begin position="1"/>
        <end position="11"/>
    </location>
</feature>
<organism evidence="2 3">
    <name type="scientific">Fomitopsis schrenkii</name>
    <name type="common">Brown rot fungus</name>
    <dbReference type="NCBI Taxonomy" id="2126942"/>
    <lineage>
        <taxon>Eukaryota</taxon>
        <taxon>Fungi</taxon>
        <taxon>Dikarya</taxon>
        <taxon>Basidiomycota</taxon>
        <taxon>Agaricomycotina</taxon>
        <taxon>Agaricomycetes</taxon>
        <taxon>Polyporales</taxon>
        <taxon>Fomitopsis</taxon>
    </lineage>
</organism>
<gene>
    <name evidence="2" type="ORF">FOMPIDRAFT_1054407</name>
</gene>
<reference evidence="2 3" key="1">
    <citation type="journal article" date="2012" name="Science">
        <title>The Paleozoic origin of enzymatic lignin decomposition reconstructed from 31 fungal genomes.</title>
        <authorList>
            <person name="Floudas D."/>
            <person name="Binder M."/>
            <person name="Riley R."/>
            <person name="Barry K."/>
            <person name="Blanchette R.A."/>
            <person name="Henrissat B."/>
            <person name="Martinez A.T."/>
            <person name="Otillar R."/>
            <person name="Spatafora J.W."/>
            <person name="Yadav J.S."/>
            <person name="Aerts A."/>
            <person name="Benoit I."/>
            <person name="Boyd A."/>
            <person name="Carlson A."/>
            <person name="Copeland A."/>
            <person name="Coutinho P.M."/>
            <person name="de Vries R.P."/>
            <person name="Ferreira P."/>
            <person name="Findley K."/>
            <person name="Foster B."/>
            <person name="Gaskell J."/>
            <person name="Glotzer D."/>
            <person name="Gorecki P."/>
            <person name="Heitman J."/>
            <person name="Hesse C."/>
            <person name="Hori C."/>
            <person name="Igarashi K."/>
            <person name="Jurgens J.A."/>
            <person name="Kallen N."/>
            <person name="Kersten P."/>
            <person name="Kohler A."/>
            <person name="Kuees U."/>
            <person name="Kumar T.K.A."/>
            <person name="Kuo A."/>
            <person name="LaButti K."/>
            <person name="Larrondo L.F."/>
            <person name="Lindquist E."/>
            <person name="Ling A."/>
            <person name="Lombard V."/>
            <person name="Lucas S."/>
            <person name="Lundell T."/>
            <person name="Martin R."/>
            <person name="McLaughlin D.J."/>
            <person name="Morgenstern I."/>
            <person name="Morin E."/>
            <person name="Murat C."/>
            <person name="Nagy L.G."/>
            <person name="Nolan M."/>
            <person name="Ohm R.A."/>
            <person name="Patyshakuliyeva A."/>
            <person name="Rokas A."/>
            <person name="Ruiz-Duenas F.J."/>
            <person name="Sabat G."/>
            <person name="Salamov A."/>
            <person name="Samejima M."/>
            <person name="Schmutz J."/>
            <person name="Slot J.C."/>
            <person name="St John F."/>
            <person name="Stenlid J."/>
            <person name="Sun H."/>
            <person name="Sun S."/>
            <person name="Syed K."/>
            <person name="Tsang A."/>
            <person name="Wiebenga A."/>
            <person name="Young D."/>
            <person name="Pisabarro A."/>
            <person name="Eastwood D.C."/>
            <person name="Martin F."/>
            <person name="Cullen D."/>
            <person name="Grigoriev I.V."/>
            <person name="Hibbett D.S."/>
        </authorList>
    </citation>
    <scope>NUCLEOTIDE SEQUENCE</scope>
    <source>
        <strain evidence="3">FP-58527</strain>
    </source>
</reference>
<evidence type="ECO:0000256" key="1">
    <source>
        <dbReference type="SAM" id="MobiDB-lite"/>
    </source>
</evidence>
<accession>S8DVB5</accession>
<dbReference type="HOGENOM" id="CLU_780836_0_0_1"/>
<name>S8DVB5_FOMSC</name>